<sequence>MLAAHRTGAAELKAFAFLRDPTFIVGVPLLGVGLIYNIPALTGLGLSLLACALIVN</sequence>
<organism evidence="1 2">
    <name type="scientific">Pseudomonas abietaniphila</name>
    <dbReference type="NCBI Taxonomy" id="89065"/>
    <lineage>
        <taxon>Bacteria</taxon>
        <taxon>Pseudomonadati</taxon>
        <taxon>Pseudomonadota</taxon>
        <taxon>Gammaproteobacteria</taxon>
        <taxon>Pseudomonadales</taxon>
        <taxon>Pseudomonadaceae</taxon>
        <taxon>Pseudomonas</taxon>
    </lineage>
</organism>
<reference evidence="2" key="1">
    <citation type="submission" date="2016-10" db="EMBL/GenBank/DDBJ databases">
        <authorList>
            <person name="Varghese N."/>
            <person name="Submissions S."/>
        </authorList>
    </citation>
    <scope>NUCLEOTIDE SEQUENCE [LARGE SCALE GENOMIC DNA]</scope>
    <source>
        <strain evidence="2">ATCC 700689</strain>
    </source>
</reference>
<dbReference type="Proteomes" id="UP000182894">
    <property type="component" value="Unassembled WGS sequence"/>
</dbReference>
<proteinExistence type="predicted"/>
<gene>
    <name evidence="1" type="ORF">SAMN05216605_115171</name>
</gene>
<dbReference type="AlphaFoldDB" id="A0A1G8MED9"/>
<name>A0A1G8MED9_9PSED</name>
<dbReference type="RefSeq" id="WP_167362103.1">
    <property type="nucleotide sequence ID" value="NZ_FNCO01000015.1"/>
</dbReference>
<evidence type="ECO:0000313" key="1">
    <source>
        <dbReference type="EMBL" id="SDI66348.1"/>
    </source>
</evidence>
<dbReference type="EMBL" id="FNCO01000015">
    <property type="protein sequence ID" value="SDI66348.1"/>
    <property type="molecule type" value="Genomic_DNA"/>
</dbReference>
<dbReference type="STRING" id="89065.SAMN05216605_115171"/>
<accession>A0A1G8MED9</accession>
<keyword evidence="2" id="KW-1185">Reference proteome</keyword>
<protein>
    <submittedName>
        <fullName evidence="1">Uncharacterized protein</fullName>
    </submittedName>
</protein>
<evidence type="ECO:0000313" key="2">
    <source>
        <dbReference type="Proteomes" id="UP000182894"/>
    </source>
</evidence>